<evidence type="ECO:0000313" key="2">
    <source>
        <dbReference type="EMBL" id="KAJ8269097.1"/>
    </source>
</evidence>
<keyword evidence="3" id="KW-1185">Reference proteome</keyword>
<feature type="region of interest" description="Disordered" evidence="1">
    <location>
        <begin position="1"/>
        <end position="66"/>
    </location>
</feature>
<dbReference type="Proteomes" id="UP001152803">
    <property type="component" value="Unassembled WGS sequence"/>
</dbReference>
<evidence type="ECO:0000313" key="3">
    <source>
        <dbReference type="Proteomes" id="UP001152803"/>
    </source>
</evidence>
<protein>
    <submittedName>
        <fullName evidence="2">Uncharacterized protein</fullName>
    </submittedName>
</protein>
<comment type="caution">
    <text evidence="2">The sequence shown here is derived from an EMBL/GenBank/DDBJ whole genome shotgun (WGS) entry which is preliminary data.</text>
</comment>
<sequence>MSTVGTVKEEQGTRAGLPWLRLPRRAPPHQPEPRPYTLRGSPADEHRGAARGEFIREKRVHDNREY</sequence>
<dbReference type="AlphaFoldDB" id="A0A9Q1HYE2"/>
<proteinExistence type="predicted"/>
<reference evidence="2" key="1">
    <citation type="journal article" date="2023" name="Science">
        <title>Genome structures resolve the early diversification of teleost fishes.</title>
        <authorList>
            <person name="Parey E."/>
            <person name="Louis A."/>
            <person name="Montfort J."/>
            <person name="Bouchez O."/>
            <person name="Roques C."/>
            <person name="Iampietro C."/>
            <person name="Lluch J."/>
            <person name="Castinel A."/>
            <person name="Donnadieu C."/>
            <person name="Desvignes T."/>
            <person name="Floi Bucao C."/>
            <person name="Jouanno E."/>
            <person name="Wen M."/>
            <person name="Mejri S."/>
            <person name="Dirks R."/>
            <person name="Jansen H."/>
            <person name="Henkel C."/>
            <person name="Chen W.J."/>
            <person name="Zahm M."/>
            <person name="Cabau C."/>
            <person name="Klopp C."/>
            <person name="Thompson A.W."/>
            <person name="Robinson-Rechavi M."/>
            <person name="Braasch I."/>
            <person name="Lecointre G."/>
            <person name="Bobe J."/>
            <person name="Postlethwait J.H."/>
            <person name="Berthelot C."/>
            <person name="Roest Crollius H."/>
            <person name="Guiguen Y."/>
        </authorList>
    </citation>
    <scope>NUCLEOTIDE SEQUENCE</scope>
    <source>
        <strain evidence="2">Concon-B</strain>
    </source>
</reference>
<name>A0A9Q1HYE2_CONCO</name>
<accession>A0A9Q1HYE2</accession>
<feature type="compositionally biased region" description="Basic and acidic residues" evidence="1">
    <location>
        <begin position="42"/>
        <end position="66"/>
    </location>
</feature>
<gene>
    <name evidence="2" type="ORF">COCON_G00117040</name>
</gene>
<organism evidence="2 3">
    <name type="scientific">Conger conger</name>
    <name type="common">Conger eel</name>
    <name type="synonym">Muraena conger</name>
    <dbReference type="NCBI Taxonomy" id="82655"/>
    <lineage>
        <taxon>Eukaryota</taxon>
        <taxon>Metazoa</taxon>
        <taxon>Chordata</taxon>
        <taxon>Craniata</taxon>
        <taxon>Vertebrata</taxon>
        <taxon>Euteleostomi</taxon>
        <taxon>Actinopterygii</taxon>
        <taxon>Neopterygii</taxon>
        <taxon>Teleostei</taxon>
        <taxon>Anguilliformes</taxon>
        <taxon>Congridae</taxon>
        <taxon>Conger</taxon>
    </lineage>
</organism>
<dbReference type="EMBL" id="JAFJMO010000008">
    <property type="protein sequence ID" value="KAJ8269097.1"/>
    <property type="molecule type" value="Genomic_DNA"/>
</dbReference>
<evidence type="ECO:0000256" key="1">
    <source>
        <dbReference type="SAM" id="MobiDB-lite"/>
    </source>
</evidence>